<proteinExistence type="predicted"/>
<protein>
    <submittedName>
        <fullName evidence="1">Uncharacterized protein</fullName>
    </submittedName>
</protein>
<evidence type="ECO:0000313" key="1">
    <source>
        <dbReference type="EMBL" id="PXF61960.1"/>
    </source>
</evidence>
<evidence type="ECO:0000313" key="2">
    <source>
        <dbReference type="Proteomes" id="UP000248329"/>
    </source>
</evidence>
<sequence>MSEHTTLSKPGNPPHESGGPIKSVSVISTGTGEGHREHVYGSRKPALWWIFFGRQWVSLPINVYVIEHSDGLVLFDTGQDRAVVTDPDYWPAGLTGLIFRHLFKFHIGPDDTLTRQLEIAGYSVADVRKAVFSHLHSDHIGGIREILHADLVVSSEAWEHMLGPHSERHAVFRRDIDLPGAKWQRISFQPTDDPSIAPFTHAFDLMGDGSMVMLPTPGHLPGSLSMLVRRDGAPPLLLVGDLCYGLELLEHCQLPGTGDKKELRASFAKVLALKERMPDLVILPAHDPEAAEALRGALPRAWAQVQTDRGSIARENHENSTR</sequence>
<organism evidence="1 2">
    <name type="scientific">Candidatus Methanogaster sp</name>
    <dbReference type="NCBI Taxonomy" id="3386292"/>
    <lineage>
        <taxon>Archaea</taxon>
        <taxon>Methanobacteriati</taxon>
        <taxon>Methanobacteriota</taxon>
        <taxon>Stenosarchaea group</taxon>
        <taxon>Methanomicrobia</taxon>
        <taxon>Methanosarcinales</taxon>
        <taxon>ANME-2 cluster</taxon>
        <taxon>Candidatus Methanogasteraceae</taxon>
        <taxon>Candidatus Methanogaster</taxon>
    </lineage>
</organism>
<name>A0AC61L6J9_9EURY</name>
<accession>A0AC61L6J9</accession>
<gene>
    <name evidence="1" type="ORF">C4B59_01660</name>
</gene>
<reference evidence="1" key="1">
    <citation type="submission" date="2018-01" db="EMBL/GenBank/DDBJ databases">
        <authorList>
            <person name="Krukenberg V."/>
        </authorList>
    </citation>
    <scope>NUCLEOTIDE SEQUENCE</scope>
    <source>
        <strain evidence="1">E20ANME2</strain>
    </source>
</reference>
<dbReference type="Proteomes" id="UP000248329">
    <property type="component" value="Unassembled WGS sequence"/>
</dbReference>
<dbReference type="EMBL" id="PQXF01000002">
    <property type="protein sequence ID" value="PXF61960.1"/>
    <property type="molecule type" value="Genomic_DNA"/>
</dbReference>
<comment type="caution">
    <text evidence="1">The sequence shown here is derived from an EMBL/GenBank/DDBJ whole genome shotgun (WGS) entry which is preliminary data.</text>
</comment>